<organism evidence="2 3">
    <name type="scientific">Phytophthora citrophthora</name>
    <dbReference type="NCBI Taxonomy" id="4793"/>
    <lineage>
        <taxon>Eukaryota</taxon>
        <taxon>Sar</taxon>
        <taxon>Stramenopiles</taxon>
        <taxon>Oomycota</taxon>
        <taxon>Peronosporomycetes</taxon>
        <taxon>Peronosporales</taxon>
        <taxon>Peronosporaceae</taxon>
        <taxon>Phytophthora</taxon>
    </lineage>
</organism>
<sequence length="145" mass="16154">MLRAAVVGAGLPLRQVTARGFASTRLGPRLSNALQPVPRLPLLPRTGVHKRLAAEQQVRQNNHFRANTRRPSRAVSGDVVVLGLISINSAVFFGWLRAQAPPPRYPAQRLRSFQPSMRTMLTHFTTSTQHLQDGRYYTLLTAVFS</sequence>
<dbReference type="EMBL" id="JASMQC010000011">
    <property type="protein sequence ID" value="KAK1941704.1"/>
    <property type="molecule type" value="Genomic_DNA"/>
</dbReference>
<feature type="transmembrane region" description="Helical" evidence="1">
    <location>
        <begin position="79"/>
        <end position="96"/>
    </location>
</feature>
<dbReference type="Proteomes" id="UP001259832">
    <property type="component" value="Unassembled WGS sequence"/>
</dbReference>
<comment type="caution">
    <text evidence="2">The sequence shown here is derived from an EMBL/GenBank/DDBJ whole genome shotgun (WGS) entry which is preliminary data.</text>
</comment>
<name>A0AAD9GNK7_9STRA</name>
<keyword evidence="3" id="KW-1185">Reference proteome</keyword>
<keyword evidence="1" id="KW-0472">Membrane</keyword>
<keyword evidence="1" id="KW-1133">Transmembrane helix</keyword>
<dbReference type="AlphaFoldDB" id="A0AAD9GNK7"/>
<accession>A0AAD9GNK7</accession>
<evidence type="ECO:0000313" key="2">
    <source>
        <dbReference type="EMBL" id="KAK1941704.1"/>
    </source>
</evidence>
<protein>
    <submittedName>
        <fullName evidence="2">Uncharacterized protein</fullName>
    </submittedName>
</protein>
<evidence type="ECO:0000256" key="1">
    <source>
        <dbReference type="SAM" id="Phobius"/>
    </source>
</evidence>
<proteinExistence type="predicted"/>
<reference evidence="2" key="1">
    <citation type="submission" date="2023-08" db="EMBL/GenBank/DDBJ databases">
        <title>Reference Genome Resource for the Citrus Pathogen Phytophthora citrophthora.</title>
        <authorList>
            <person name="Moller H."/>
            <person name="Coetzee B."/>
            <person name="Rose L.J."/>
            <person name="Van Niekerk J.M."/>
        </authorList>
    </citation>
    <scope>NUCLEOTIDE SEQUENCE</scope>
    <source>
        <strain evidence="2">STE-U-9442</strain>
    </source>
</reference>
<gene>
    <name evidence="2" type="ORF">P3T76_006768</name>
</gene>
<evidence type="ECO:0000313" key="3">
    <source>
        <dbReference type="Proteomes" id="UP001259832"/>
    </source>
</evidence>
<keyword evidence="1" id="KW-0812">Transmembrane</keyword>